<organism evidence="3 4">
    <name type="scientific">Candidatus Brachybacterium merdavium</name>
    <dbReference type="NCBI Taxonomy" id="2838513"/>
    <lineage>
        <taxon>Bacteria</taxon>
        <taxon>Bacillati</taxon>
        <taxon>Actinomycetota</taxon>
        <taxon>Actinomycetes</taxon>
        <taxon>Micrococcales</taxon>
        <taxon>Dermabacteraceae</taxon>
        <taxon>Brachybacterium</taxon>
    </lineage>
</organism>
<dbReference type="GO" id="GO:0016491">
    <property type="term" value="F:oxidoreductase activity"/>
    <property type="evidence" value="ECO:0007669"/>
    <property type="project" value="UniProtKB-KW"/>
</dbReference>
<dbReference type="InterPro" id="IPR043144">
    <property type="entry name" value="Mal/L-sulf/L-lact_DH-like_ah"/>
</dbReference>
<name>A0A9D2RMU0_9MICO</name>
<evidence type="ECO:0000313" key="3">
    <source>
        <dbReference type="EMBL" id="HJB09440.1"/>
    </source>
</evidence>
<sequence>MASLHPTRLLSLPELERLCADAVRAAGGSPELASSLATATVAAERRGKSAVGAAHLVDYLDALRTTRLNGTARPRLTHRRAAALTVDADRGAAQLAFDHAADCLVEAARSCGVAVLSIHDSFPGGELGHFATRLAEQGLIALVCGNSPALMAAYDSTEAVTGTNPLAFALPHSSGPRVFDQASSATAFVSIRQAAERGEHIPPGWALDADGQPTIDPAAALTGALLPFGGAKGANIAMMIELLAAMSGGSFSLDAAPFDTGSRSPRLGLFIAAIDPTAFDPGYEERAETHLLRLHERFGIDVGRRRPPRTHVEIPEGLYQALAATTDHEREPTA</sequence>
<reference evidence="3" key="2">
    <citation type="submission" date="2021-04" db="EMBL/GenBank/DDBJ databases">
        <authorList>
            <person name="Gilroy R."/>
        </authorList>
    </citation>
    <scope>NUCLEOTIDE SEQUENCE</scope>
    <source>
        <strain evidence="3">ChiHjej13B12-24818</strain>
    </source>
</reference>
<proteinExistence type="inferred from homology"/>
<dbReference type="Gene3D" id="3.30.1370.60">
    <property type="entry name" value="Hypothetical oxidoreductase yiak, domain 2"/>
    <property type="match status" value="1"/>
</dbReference>
<dbReference type="Pfam" id="PF02615">
    <property type="entry name" value="Ldh_2"/>
    <property type="match status" value="1"/>
</dbReference>
<comment type="caution">
    <text evidence="3">The sequence shown here is derived from an EMBL/GenBank/DDBJ whole genome shotgun (WGS) entry which is preliminary data.</text>
</comment>
<dbReference type="InterPro" id="IPR043143">
    <property type="entry name" value="Mal/L-sulf/L-lact_DH-like_NADP"/>
</dbReference>
<comment type="similarity">
    <text evidence="1">Belongs to the LDH2/MDH2 oxidoreductase family.</text>
</comment>
<keyword evidence="2" id="KW-0560">Oxidoreductase</keyword>
<dbReference type="PANTHER" id="PTHR11091">
    <property type="entry name" value="OXIDOREDUCTASE-RELATED"/>
    <property type="match status" value="1"/>
</dbReference>
<dbReference type="Proteomes" id="UP000823823">
    <property type="component" value="Unassembled WGS sequence"/>
</dbReference>
<accession>A0A9D2RMU0</accession>
<dbReference type="PANTHER" id="PTHR11091:SF0">
    <property type="entry name" value="MALATE DEHYDROGENASE"/>
    <property type="match status" value="1"/>
</dbReference>
<dbReference type="EMBL" id="DWZH01000020">
    <property type="protein sequence ID" value="HJB09440.1"/>
    <property type="molecule type" value="Genomic_DNA"/>
</dbReference>
<gene>
    <name evidence="3" type="ORF">H9786_02740</name>
</gene>
<dbReference type="InterPro" id="IPR036111">
    <property type="entry name" value="Mal/L-sulfo/L-lacto_DH-like_sf"/>
</dbReference>
<dbReference type="SUPFAM" id="SSF89733">
    <property type="entry name" value="L-sulfolactate dehydrogenase-like"/>
    <property type="match status" value="1"/>
</dbReference>
<evidence type="ECO:0000313" key="4">
    <source>
        <dbReference type="Proteomes" id="UP000823823"/>
    </source>
</evidence>
<protein>
    <submittedName>
        <fullName evidence="3">Ldh family oxidoreductase</fullName>
    </submittedName>
</protein>
<evidence type="ECO:0000256" key="1">
    <source>
        <dbReference type="ARBA" id="ARBA00006056"/>
    </source>
</evidence>
<dbReference type="Gene3D" id="1.10.1530.10">
    <property type="match status" value="1"/>
</dbReference>
<dbReference type="InterPro" id="IPR003767">
    <property type="entry name" value="Malate/L-lactate_DH-like"/>
</dbReference>
<reference evidence="3" key="1">
    <citation type="journal article" date="2021" name="PeerJ">
        <title>Extensive microbial diversity within the chicken gut microbiome revealed by metagenomics and culture.</title>
        <authorList>
            <person name="Gilroy R."/>
            <person name="Ravi A."/>
            <person name="Getino M."/>
            <person name="Pursley I."/>
            <person name="Horton D.L."/>
            <person name="Alikhan N.F."/>
            <person name="Baker D."/>
            <person name="Gharbi K."/>
            <person name="Hall N."/>
            <person name="Watson M."/>
            <person name="Adriaenssens E.M."/>
            <person name="Foster-Nyarko E."/>
            <person name="Jarju S."/>
            <person name="Secka A."/>
            <person name="Antonio M."/>
            <person name="Oren A."/>
            <person name="Chaudhuri R.R."/>
            <person name="La Ragione R."/>
            <person name="Hildebrand F."/>
            <person name="Pallen M.J."/>
        </authorList>
    </citation>
    <scope>NUCLEOTIDE SEQUENCE</scope>
    <source>
        <strain evidence="3">ChiHjej13B12-24818</strain>
    </source>
</reference>
<evidence type="ECO:0000256" key="2">
    <source>
        <dbReference type="ARBA" id="ARBA00023002"/>
    </source>
</evidence>
<dbReference type="AlphaFoldDB" id="A0A9D2RMU0"/>